<dbReference type="Proteomes" id="UP000176923">
    <property type="component" value="Unassembled WGS sequence"/>
</dbReference>
<proteinExistence type="predicted"/>
<comment type="caution">
    <text evidence="1">The sequence shown here is derived from an EMBL/GenBank/DDBJ whole genome shotgun (WGS) entry which is preliminary data.</text>
</comment>
<evidence type="ECO:0000313" key="2">
    <source>
        <dbReference type="Proteomes" id="UP000176923"/>
    </source>
</evidence>
<evidence type="ECO:0000313" key="1">
    <source>
        <dbReference type="EMBL" id="OGG16695.1"/>
    </source>
</evidence>
<accession>A0A1F5ZWK1</accession>
<dbReference type="AlphaFoldDB" id="A0A1F5ZWK1"/>
<dbReference type="STRING" id="1798382.A3D77_02955"/>
<sequence length="143" mass="15700">MQGAQEDGITVVFTPHASPYWQDHDLRDIKPETSISNKKAADSARILISRFKPDVVVHGQLPDPRIGQDGNMIPVNADFVARSKMSSAPLAIESEQIGIDEELTADVHLPRDTSGVMVVLPDERMTLSKNSTLPPKVLFRAQS</sequence>
<dbReference type="EMBL" id="MFJL01000009">
    <property type="protein sequence ID" value="OGG16695.1"/>
    <property type="molecule type" value="Genomic_DNA"/>
</dbReference>
<protein>
    <submittedName>
        <fullName evidence="1">Uncharacterized protein</fullName>
    </submittedName>
</protein>
<gene>
    <name evidence="1" type="ORF">A3D77_02955</name>
</gene>
<reference evidence="1 2" key="1">
    <citation type="journal article" date="2016" name="Nat. Commun.">
        <title>Thousands of microbial genomes shed light on interconnected biogeochemical processes in an aquifer system.</title>
        <authorList>
            <person name="Anantharaman K."/>
            <person name="Brown C.T."/>
            <person name="Hug L.A."/>
            <person name="Sharon I."/>
            <person name="Castelle C.J."/>
            <person name="Probst A.J."/>
            <person name="Thomas B.C."/>
            <person name="Singh A."/>
            <person name="Wilkins M.J."/>
            <person name="Karaoz U."/>
            <person name="Brodie E.L."/>
            <person name="Williams K.H."/>
            <person name="Hubbard S.S."/>
            <person name="Banfield J.F."/>
        </authorList>
    </citation>
    <scope>NUCLEOTIDE SEQUENCE [LARGE SCALE GENOMIC DNA]</scope>
</reference>
<organism evidence="1 2">
    <name type="scientific">Candidatus Gottesmanbacteria bacterium RIFCSPHIGHO2_02_FULL_39_11</name>
    <dbReference type="NCBI Taxonomy" id="1798382"/>
    <lineage>
        <taxon>Bacteria</taxon>
        <taxon>Candidatus Gottesmaniibacteriota</taxon>
    </lineage>
</organism>
<name>A0A1F5ZWK1_9BACT</name>